<comment type="caution">
    <text evidence="6">The sequence shown here is derived from an EMBL/GenBank/DDBJ whole genome shotgun (WGS) entry which is preliminary data.</text>
</comment>
<evidence type="ECO:0000256" key="5">
    <source>
        <dbReference type="HAMAP-Rule" id="MF_03132"/>
    </source>
</evidence>
<gene>
    <name evidence="5" type="primary">EIF6</name>
    <name evidence="6" type="ORF">GMRT_10304</name>
</gene>
<evidence type="ECO:0000313" key="6">
    <source>
        <dbReference type="EMBL" id="TNJ29879.1"/>
    </source>
</evidence>
<dbReference type="GO" id="GO:0042273">
    <property type="term" value="P:ribosomal large subunit biogenesis"/>
    <property type="evidence" value="ECO:0007669"/>
    <property type="project" value="UniProtKB-UniRule"/>
</dbReference>
<proteinExistence type="inferred from homology"/>
<dbReference type="HAMAP" id="MF_00032">
    <property type="entry name" value="eIF_6"/>
    <property type="match status" value="1"/>
</dbReference>
<reference evidence="6 7" key="1">
    <citation type="submission" date="2019-05" db="EMBL/GenBank/DDBJ databases">
        <title>The compact genome of Giardia muris reveals important steps in the evolution of intestinal protozoan parasites.</title>
        <authorList>
            <person name="Xu F."/>
            <person name="Jimenez-Gonzalez A."/>
            <person name="Einarsson E."/>
            <person name="Astvaldsson A."/>
            <person name="Peirasmaki D."/>
            <person name="Eckmann L."/>
            <person name="Andersson J.O."/>
            <person name="Svard S.G."/>
            <person name="Jerlstrom-Hultqvist J."/>
        </authorList>
    </citation>
    <scope>NUCLEOTIDE SEQUENCE [LARGE SCALE GENOMIC DNA]</scope>
    <source>
        <strain evidence="6 7">Roberts-Thomson</strain>
    </source>
</reference>
<evidence type="ECO:0000256" key="2">
    <source>
        <dbReference type="ARBA" id="ARBA00022540"/>
    </source>
</evidence>
<keyword evidence="2 5" id="KW-0396">Initiation factor</keyword>
<evidence type="ECO:0000256" key="4">
    <source>
        <dbReference type="ARBA" id="ARBA00023242"/>
    </source>
</evidence>
<dbReference type="GO" id="GO:0005730">
    <property type="term" value="C:nucleolus"/>
    <property type="evidence" value="ECO:0007669"/>
    <property type="project" value="UniProtKB-SubCell"/>
</dbReference>
<comment type="subunit">
    <text evidence="5">Monomer. Associates with the 60S ribosomal subunit.</text>
</comment>
<dbReference type="VEuPathDB" id="GiardiaDB:GMRT_10304"/>
<dbReference type="OrthoDB" id="4155914at2759"/>
<dbReference type="InterPro" id="IPR002769">
    <property type="entry name" value="eIF6"/>
</dbReference>
<dbReference type="GO" id="GO:0005737">
    <property type="term" value="C:cytoplasm"/>
    <property type="evidence" value="ECO:0007669"/>
    <property type="project" value="UniProtKB-SubCell"/>
</dbReference>
<keyword evidence="4 5" id="KW-0539">Nucleus</keyword>
<name>A0A4Z1TBH7_GIAMU</name>
<comment type="subcellular location">
    <subcellularLocation>
        <location evidence="5">Cytoplasm</location>
    </subcellularLocation>
    <subcellularLocation>
        <location evidence="5">Nucleus</location>
        <location evidence="5">Nucleolus</location>
    </subcellularLocation>
    <text evidence="5">Shuttles between cytoplasm and nucleus/nucleolus.</text>
</comment>
<dbReference type="FunFam" id="3.75.10.10:FF:000001">
    <property type="entry name" value="Eukaryotic translation initiation factor 6"/>
    <property type="match status" value="1"/>
</dbReference>
<dbReference type="PANTHER" id="PTHR10784">
    <property type="entry name" value="TRANSLATION INITIATION FACTOR 6"/>
    <property type="match status" value="1"/>
</dbReference>
<evidence type="ECO:0000313" key="7">
    <source>
        <dbReference type="Proteomes" id="UP000315496"/>
    </source>
</evidence>
<keyword evidence="5" id="KW-0690">Ribosome biogenesis</keyword>
<dbReference type="Gene3D" id="3.75.10.10">
    <property type="entry name" value="L-arginine/glycine Amidinotransferase, Chain A"/>
    <property type="match status" value="1"/>
</dbReference>
<organism evidence="6 7">
    <name type="scientific">Giardia muris</name>
    <dbReference type="NCBI Taxonomy" id="5742"/>
    <lineage>
        <taxon>Eukaryota</taxon>
        <taxon>Metamonada</taxon>
        <taxon>Diplomonadida</taxon>
        <taxon>Hexamitidae</taxon>
        <taxon>Giardiinae</taxon>
        <taxon>Giardia</taxon>
    </lineage>
</organism>
<dbReference type="EMBL" id="VDLU01000001">
    <property type="protein sequence ID" value="TNJ29879.1"/>
    <property type="molecule type" value="Genomic_DNA"/>
</dbReference>
<dbReference type="Pfam" id="PF01912">
    <property type="entry name" value="eIF-6"/>
    <property type="match status" value="1"/>
</dbReference>
<dbReference type="NCBIfam" id="TIGR00323">
    <property type="entry name" value="eIF-6"/>
    <property type="match status" value="1"/>
</dbReference>
<protein>
    <recommendedName>
        <fullName evidence="5">Eukaryotic translation initiation factor 6</fullName>
        <shortName evidence="5">eIF-6</shortName>
    </recommendedName>
</protein>
<dbReference type="SUPFAM" id="SSF55909">
    <property type="entry name" value="Pentein"/>
    <property type="match status" value="1"/>
</dbReference>
<dbReference type="GO" id="GO:0043023">
    <property type="term" value="F:ribosomal large subunit binding"/>
    <property type="evidence" value="ECO:0007669"/>
    <property type="project" value="UniProtKB-UniRule"/>
</dbReference>
<dbReference type="GO" id="GO:0042256">
    <property type="term" value="P:cytosolic ribosome assembly"/>
    <property type="evidence" value="ECO:0007669"/>
    <property type="project" value="UniProtKB-UniRule"/>
</dbReference>
<evidence type="ECO:0000256" key="1">
    <source>
        <dbReference type="ARBA" id="ARBA00022490"/>
    </source>
</evidence>
<dbReference type="AlphaFoldDB" id="A0A4Z1TBH7"/>
<dbReference type="CDD" id="cd00527">
    <property type="entry name" value="IF6"/>
    <property type="match status" value="1"/>
</dbReference>
<dbReference type="GO" id="GO:0003743">
    <property type="term" value="F:translation initiation factor activity"/>
    <property type="evidence" value="ECO:0007669"/>
    <property type="project" value="UniProtKB-UniRule"/>
</dbReference>
<keyword evidence="1 5" id="KW-0963">Cytoplasm</keyword>
<comment type="similarity">
    <text evidence="5">Belongs to the eIF-6 family.</text>
</comment>
<accession>A0A4Z1TBH7</accession>
<keyword evidence="7" id="KW-1185">Reference proteome</keyword>
<dbReference type="Proteomes" id="UP000315496">
    <property type="component" value="Chromosome 1"/>
</dbReference>
<dbReference type="SMART" id="SM00654">
    <property type="entry name" value="eIF6"/>
    <property type="match status" value="1"/>
</dbReference>
<dbReference type="PIRSF" id="PIRSF006413">
    <property type="entry name" value="IF-6"/>
    <property type="match status" value="1"/>
</dbReference>
<keyword evidence="3 5" id="KW-0648">Protein biosynthesis</keyword>
<evidence type="ECO:0000256" key="3">
    <source>
        <dbReference type="ARBA" id="ARBA00022917"/>
    </source>
</evidence>
<comment type="function">
    <text evidence="5">Binds to the 60S ribosomal subunit and prevents its association with the 40S ribosomal subunit to form the 80S initiation complex in the cytoplasm. May also be involved in ribosome biogenesis.</text>
</comment>
<sequence>MSVRLSYESSSDIGVFSVLTNAYALAAPSGAMNYYAALETVIVPHGLPVVRATINSSIVIGRVSVGNRKGLLLPSNVQDHEMMHIRNSLPDEIVVQRVDERLSALGNVVACNDYVALIHPDLDRETEEIIADVLGVEVFRHTVAGEALVGTYARFNNQGCLVHPQTSREEQEELASLLSIPVCAGTVNRGSPAVGAGILVTDWCCFVGYDTTSTEMSVIESTFKIKKLSTANILADVRQALMENFL</sequence>